<dbReference type="InParanoid" id="F6H3X0"/>
<organism evidence="2 3">
    <name type="scientific">Vitis vinifera</name>
    <name type="common">Grape</name>
    <dbReference type="NCBI Taxonomy" id="29760"/>
    <lineage>
        <taxon>Eukaryota</taxon>
        <taxon>Viridiplantae</taxon>
        <taxon>Streptophyta</taxon>
        <taxon>Embryophyta</taxon>
        <taxon>Tracheophyta</taxon>
        <taxon>Spermatophyta</taxon>
        <taxon>Magnoliopsida</taxon>
        <taxon>eudicotyledons</taxon>
        <taxon>Gunneridae</taxon>
        <taxon>Pentapetalae</taxon>
        <taxon>rosids</taxon>
        <taxon>Vitales</taxon>
        <taxon>Vitaceae</taxon>
        <taxon>Viteae</taxon>
        <taxon>Vitis</taxon>
    </lineage>
</organism>
<reference evidence="3" key="1">
    <citation type="journal article" date="2007" name="Nature">
        <title>The grapevine genome sequence suggests ancestral hexaploidization in major angiosperm phyla.</title>
        <authorList>
            <consortium name="The French-Italian Public Consortium for Grapevine Genome Characterization."/>
            <person name="Jaillon O."/>
            <person name="Aury J.-M."/>
            <person name="Noel B."/>
            <person name="Policriti A."/>
            <person name="Clepet C."/>
            <person name="Casagrande A."/>
            <person name="Choisne N."/>
            <person name="Aubourg S."/>
            <person name="Vitulo N."/>
            <person name="Jubin C."/>
            <person name="Vezzi A."/>
            <person name="Legeai F."/>
            <person name="Hugueney P."/>
            <person name="Dasilva C."/>
            <person name="Horner D."/>
            <person name="Mica E."/>
            <person name="Jublot D."/>
            <person name="Poulain J."/>
            <person name="Bruyere C."/>
            <person name="Billault A."/>
            <person name="Segurens B."/>
            <person name="Gouyvenoux M."/>
            <person name="Ugarte E."/>
            <person name="Cattonaro F."/>
            <person name="Anthouard V."/>
            <person name="Vico V."/>
            <person name="Del Fabbro C."/>
            <person name="Alaux M."/>
            <person name="Di Gaspero G."/>
            <person name="Dumas V."/>
            <person name="Felice N."/>
            <person name="Paillard S."/>
            <person name="Juman I."/>
            <person name="Moroldo M."/>
            <person name="Scalabrin S."/>
            <person name="Canaguier A."/>
            <person name="Le Clainche I."/>
            <person name="Malacrida G."/>
            <person name="Durand E."/>
            <person name="Pesole G."/>
            <person name="Laucou V."/>
            <person name="Chatelet P."/>
            <person name="Merdinoglu D."/>
            <person name="Delledonne M."/>
            <person name="Pezzotti M."/>
            <person name="Lecharny A."/>
            <person name="Scarpelli C."/>
            <person name="Artiguenave F."/>
            <person name="Pe M.E."/>
            <person name="Valle G."/>
            <person name="Morgante M."/>
            <person name="Caboche M."/>
            <person name="Adam-Blondon A.-F."/>
            <person name="Weissenbach J."/>
            <person name="Quetier F."/>
            <person name="Wincker P."/>
        </authorList>
    </citation>
    <scope>NUCLEOTIDE SEQUENCE [LARGE SCALE GENOMIC DNA]</scope>
    <source>
        <strain evidence="3">cv. Pinot noir / PN40024</strain>
    </source>
</reference>
<keyword evidence="1" id="KW-0732">Signal</keyword>
<gene>
    <name evidence="2" type="ordered locus">VIT_04s0008g06420</name>
</gene>
<dbReference type="AlphaFoldDB" id="F6H3X0"/>
<feature type="chain" id="PRO_5003340606" evidence="1">
    <location>
        <begin position="19"/>
        <end position="89"/>
    </location>
</feature>
<dbReference type="EMBL" id="FN595231">
    <property type="protein sequence ID" value="CCB46859.1"/>
    <property type="molecule type" value="Genomic_DNA"/>
</dbReference>
<keyword evidence="3" id="KW-1185">Reference proteome</keyword>
<evidence type="ECO:0000256" key="1">
    <source>
        <dbReference type="SAM" id="SignalP"/>
    </source>
</evidence>
<proteinExistence type="predicted"/>
<dbReference type="Proteomes" id="UP000009183">
    <property type="component" value="Chromosome 4"/>
</dbReference>
<accession>F6H3X0</accession>
<name>F6H3X0_VITVI</name>
<dbReference type="PaxDb" id="29760-VIT_04s0008g06420.t01"/>
<feature type="signal peptide" evidence="1">
    <location>
        <begin position="1"/>
        <end position="18"/>
    </location>
</feature>
<sequence>MFLAINCALGWLFTEIEGSNGLSDEGKVFVLLPHHNAGHVKISQSLNFPTGESRVKLKYDGFERVENVDPMALAKTGGECLVKSSLPLE</sequence>
<evidence type="ECO:0000313" key="3">
    <source>
        <dbReference type="Proteomes" id="UP000009183"/>
    </source>
</evidence>
<dbReference type="HOGENOM" id="CLU_2459270_0_0_1"/>
<evidence type="ECO:0000313" key="2">
    <source>
        <dbReference type="EMBL" id="CCB46859.1"/>
    </source>
</evidence>
<protein>
    <submittedName>
        <fullName evidence="2">Uncharacterized protein</fullName>
    </submittedName>
</protein>